<evidence type="ECO:0000313" key="2">
    <source>
        <dbReference type="Proteomes" id="UP001390339"/>
    </source>
</evidence>
<name>A0ABR2J8I4_9PEZI</name>
<reference evidence="1 2" key="1">
    <citation type="journal article" date="2024" name="IMA Fungus">
        <title>Apiospora arundinis, a panoply of carbohydrate-active enzymes and secondary metabolites.</title>
        <authorList>
            <person name="Sorensen T."/>
            <person name="Petersen C."/>
            <person name="Muurmann A.T."/>
            <person name="Christiansen J.V."/>
            <person name="Brundto M.L."/>
            <person name="Overgaard C.K."/>
            <person name="Boysen A.T."/>
            <person name="Wollenberg R.D."/>
            <person name="Larsen T.O."/>
            <person name="Sorensen J.L."/>
            <person name="Nielsen K.L."/>
            <person name="Sondergaard T.E."/>
        </authorList>
    </citation>
    <scope>NUCLEOTIDE SEQUENCE [LARGE SCALE GENOMIC DNA]</scope>
    <source>
        <strain evidence="1 2">AAU 773</strain>
    </source>
</reference>
<protein>
    <submittedName>
        <fullName evidence="1">Uncharacterized protein</fullName>
    </submittedName>
</protein>
<comment type="caution">
    <text evidence="1">The sequence shown here is derived from an EMBL/GenBank/DDBJ whole genome shotgun (WGS) entry which is preliminary data.</text>
</comment>
<organism evidence="1 2">
    <name type="scientific">Apiospora arundinis</name>
    <dbReference type="NCBI Taxonomy" id="335852"/>
    <lineage>
        <taxon>Eukaryota</taxon>
        <taxon>Fungi</taxon>
        <taxon>Dikarya</taxon>
        <taxon>Ascomycota</taxon>
        <taxon>Pezizomycotina</taxon>
        <taxon>Sordariomycetes</taxon>
        <taxon>Xylariomycetidae</taxon>
        <taxon>Amphisphaeriales</taxon>
        <taxon>Apiosporaceae</taxon>
        <taxon>Apiospora</taxon>
    </lineage>
</organism>
<gene>
    <name evidence="1" type="ORF">PGQ11_004610</name>
</gene>
<keyword evidence="2" id="KW-1185">Reference proteome</keyword>
<dbReference type="EMBL" id="JAPCWZ010000003">
    <property type="protein sequence ID" value="KAK8874096.1"/>
    <property type="molecule type" value="Genomic_DNA"/>
</dbReference>
<dbReference type="Proteomes" id="UP001390339">
    <property type="component" value="Unassembled WGS sequence"/>
</dbReference>
<accession>A0ABR2J8I4</accession>
<evidence type="ECO:0000313" key="1">
    <source>
        <dbReference type="EMBL" id="KAK8874096.1"/>
    </source>
</evidence>
<sequence length="70" mass="7716">MARKSAKLAGWMMRTSRPVSESRRNLMAVLWVNGSSPCTKEARKLLARGSRGIFGYILCVVSHSAHLGKV</sequence>
<proteinExistence type="predicted"/>